<sequence length="505" mass="56592">MFLGQPAEEFQLLSLSTELLLLICELLDLTTLLVLAKASKRFHYLALPVYLARHGLPDSEPRSLALRSRAEILALPGLTLSLSITSLDHLLFDLDGVEDRFAWAVHHLLLFVHKLTEVRAVTLRLGNFMDYRWVDGFGTVNANPHRGDSDLTRLLTTILNRKCTSLTVIHGHFLASVLASIPAKAATATKRPDPGSSASSLTNLLKCPLHITHRRDTTKRVLYRNHLHTFGVHASILFMQPFYDWTIETLNTSNITSLSLRLSGMTSRALGVTLSNLTIPSLVTFAAETVAISFTDLHQFLLRHPSISHLHLHPHLNYHRSTKLPRRAKKKFLPQLTSVSGSARNIKVLLGQVPPSGLAQLQSITLSLPAHQRVFQSNDFEDLNKGIGEVLRSITPRELVVRFSLPFDKSREERLEVGENVASSFRSVEALTFCTDGHFAFVRWILPILPMWLTTFTSLRHLTLADDCAPSEPLTHTDFLRSVTERCPKLEIITLGAKEHRLLKS</sequence>
<organism evidence="1 2">
    <name type="scientific">Hypsizygus marmoreus</name>
    <name type="common">White beech mushroom</name>
    <name type="synonym">Agaricus marmoreus</name>
    <dbReference type="NCBI Taxonomy" id="39966"/>
    <lineage>
        <taxon>Eukaryota</taxon>
        <taxon>Fungi</taxon>
        <taxon>Dikarya</taxon>
        <taxon>Basidiomycota</taxon>
        <taxon>Agaricomycotina</taxon>
        <taxon>Agaricomycetes</taxon>
        <taxon>Agaricomycetidae</taxon>
        <taxon>Agaricales</taxon>
        <taxon>Tricholomatineae</taxon>
        <taxon>Lyophyllaceae</taxon>
        <taxon>Hypsizygus</taxon>
    </lineage>
</organism>
<protein>
    <recommendedName>
        <fullName evidence="3">F-box domain-containing protein</fullName>
    </recommendedName>
</protein>
<proteinExistence type="predicted"/>
<dbReference type="OrthoDB" id="2635672at2759"/>
<name>A0A369JZ74_HYPMA</name>
<evidence type="ECO:0008006" key="3">
    <source>
        <dbReference type="Google" id="ProtNLM"/>
    </source>
</evidence>
<dbReference type="AlphaFoldDB" id="A0A369JZ74"/>
<dbReference type="Proteomes" id="UP000076154">
    <property type="component" value="Unassembled WGS sequence"/>
</dbReference>
<dbReference type="EMBL" id="LUEZ02000041">
    <property type="protein sequence ID" value="RDB24744.1"/>
    <property type="molecule type" value="Genomic_DNA"/>
</dbReference>
<evidence type="ECO:0000313" key="2">
    <source>
        <dbReference type="Proteomes" id="UP000076154"/>
    </source>
</evidence>
<evidence type="ECO:0000313" key="1">
    <source>
        <dbReference type="EMBL" id="RDB24744.1"/>
    </source>
</evidence>
<comment type="caution">
    <text evidence="1">The sequence shown here is derived from an EMBL/GenBank/DDBJ whole genome shotgun (WGS) entry which is preliminary data.</text>
</comment>
<reference evidence="1" key="1">
    <citation type="submission" date="2018-04" db="EMBL/GenBank/DDBJ databases">
        <title>Whole genome sequencing of Hypsizygus marmoreus.</title>
        <authorList>
            <person name="Choi I.-G."/>
            <person name="Min B."/>
            <person name="Kim J.-G."/>
            <person name="Kim S."/>
            <person name="Oh Y.-L."/>
            <person name="Kong W.-S."/>
            <person name="Park H."/>
            <person name="Jeong J."/>
            <person name="Song E.-S."/>
        </authorList>
    </citation>
    <scope>NUCLEOTIDE SEQUENCE [LARGE SCALE GENOMIC DNA]</scope>
    <source>
        <strain evidence="1">51987-8</strain>
    </source>
</reference>
<gene>
    <name evidence="1" type="ORF">Hypma_007949</name>
</gene>
<dbReference type="InParanoid" id="A0A369JZ74"/>
<accession>A0A369JZ74</accession>
<keyword evidence="2" id="KW-1185">Reference proteome</keyword>